<accession>A0AC61MVX0</accession>
<sequence length="313" mass="34605">MTEGMEYRVASDGRRLDVLLSEATGLSRSRVASLMEDGLCVSGGKACTKAGTKLPAGQEIVLTVPAPKEAVPKAEDIPLEILYEDEDLAVVIKPRGMVVHPAAGHPDGTLVNALLARLDSLGGIGGELRPGIVHRLDKETSGLMLVAKNDETQEELSRMLKDREIEKHYRALVEGRFKEPEGEINAAIDRSKKDRKKMAVDPEGRPALTRWKVLAEGQACTLLDVHILTGRTHQIRVHMRSIQHPVCGDELYGFEKGVKVPCLMLHAYSLRFKHPRTKEEMAFQAPLPEDFLKGLKSNGIEINSEFRIHNSEL</sequence>
<proteinExistence type="predicted"/>
<gene>
    <name evidence="1" type="ORF">JYE49_12925</name>
</gene>
<name>A0AC61MVX0_9FIRM</name>
<keyword evidence="2" id="KW-1185">Reference proteome</keyword>
<protein>
    <submittedName>
        <fullName evidence="1">RluA family pseudouridine synthase</fullName>
    </submittedName>
</protein>
<evidence type="ECO:0000313" key="2">
    <source>
        <dbReference type="Proteomes" id="UP000682782"/>
    </source>
</evidence>
<dbReference type="EMBL" id="CP068393">
    <property type="protein sequence ID" value="QUC66740.1"/>
    <property type="molecule type" value="Genomic_DNA"/>
</dbReference>
<dbReference type="Proteomes" id="UP000682782">
    <property type="component" value="Chromosome"/>
</dbReference>
<evidence type="ECO:0000313" key="1">
    <source>
        <dbReference type="EMBL" id="QUC66740.1"/>
    </source>
</evidence>
<organism evidence="1 2">
    <name type="scientific">Aristaeella hokkaidonensis</name>
    <dbReference type="NCBI Taxonomy" id="3046382"/>
    <lineage>
        <taxon>Bacteria</taxon>
        <taxon>Bacillati</taxon>
        <taxon>Bacillota</taxon>
        <taxon>Clostridia</taxon>
        <taxon>Eubacteriales</taxon>
        <taxon>Aristaeellaceae</taxon>
        <taxon>Aristaeella</taxon>
    </lineage>
</organism>
<reference evidence="1" key="1">
    <citation type="submission" date="2021-01" db="EMBL/GenBank/DDBJ databases">
        <title>Complete genome sequence of Clostridiales bacterium R-7.</title>
        <authorList>
            <person name="Mahoney-Kurpe S.C."/>
            <person name="Palevich N."/>
            <person name="Koike S."/>
            <person name="Moon C.D."/>
            <person name="Attwood G.T."/>
        </authorList>
    </citation>
    <scope>NUCLEOTIDE SEQUENCE</scope>
    <source>
        <strain evidence="1">R-7</strain>
    </source>
</reference>